<evidence type="ECO:0000313" key="2">
    <source>
        <dbReference type="EMBL" id="QAY61391.1"/>
    </source>
</evidence>
<organism evidence="2 3">
    <name type="scientific">Microbacterium protaetiae</name>
    <dbReference type="NCBI Taxonomy" id="2509458"/>
    <lineage>
        <taxon>Bacteria</taxon>
        <taxon>Bacillati</taxon>
        <taxon>Actinomycetota</taxon>
        <taxon>Actinomycetes</taxon>
        <taxon>Micrococcales</taxon>
        <taxon>Microbacteriaceae</taxon>
        <taxon>Microbacterium</taxon>
    </lineage>
</organism>
<gene>
    <name evidence="2" type="ORF">ET475_16360</name>
</gene>
<accession>A0A4V0YDP1</accession>
<evidence type="ECO:0008006" key="4">
    <source>
        <dbReference type="Google" id="ProtNLM"/>
    </source>
</evidence>
<reference evidence="2 3" key="1">
    <citation type="submission" date="2019-01" db="EMBL/GenBank/DDBJ databases">
        <title>Genome sequencing of strain DFW100M-13.</title>
        <authorList>
            <person name="Heo J."/>
            <person name="Kim S.-J."/>
            <person name="Kim J.-S."/>
            <person name="Hong S.-B."/>
            <person name="Kwon S.-W."/>
        </authorList>
    </citation>
    <scope>NUCLEOTIDE SEQUENCE [LARGE SCALE GENOMIC DNA]</scope>
    <source>
        <strain evidence="2 3">DFW100M-13</strain>
    </source>
</reference>
<dbReference type="CDD" id="cd00060">
    <property type="entry name" value="FHA"/>
    <property type="match status" value="1"/>
</dbReference>
<keyword evidence="3" id="KW-1185">Reference proteome</keyword>
<feature type="region of interest" description="Disordered" evidence="1">
    <location>
        <begin position="116"/>
        <end position="152"/>
    </location>
</feature>
<dbReference type="KEGG" id="mprt:ET475_16360"/>
<dbReference type="EMBL" id="CP035494">
    <property type="protein sequence ID" value="QAY61391.1"/>
    <property type="molecule type" value="Genomic_DNA"/>
</dbReference>
<dbReference type="OrthoDB" id="5065133at2"/>
<dbReference type="AlphaFoldDB" id="A0A4V0YDP1"/>
<dbReference type="RefSeq" id="WP_129392740.1">
    <property type="nucleotide sequence ID" value="NZ_CP035494.1"/>
</dbReference>
<feature type="compositionally biased region" description="Basic and acidic residues" evidence="1">
    <location>
        <begin position="135"/>
        <end position="152"/>
    </location>
</feature>
<protein>
    <recommendedName>
        <fullName evidence="4">FHA domain-containing protein</fullName>
    </recommendedName>
</protein>
<evidence type="ECO:0000256" key="1">
    <source>
        <dbReference type="SAM" id="MobiDB-lite"/>
    </source>
</evidence>
<proteinExistence type="predicted"/>
<dbReference type="Proteomes" id="UP000293995">
    <property type="component" value="Chromosome"/>
</dbReference>
<evidence type="ECO:0000313" key="3">
    <source>
        <dbReference type="Proteomes" id="UP000293995"/>
    </source>
</evidence>
<name>A0A4V0YDP1_9MICO</name>
<sequence>MSHPTTTHAEWGAGNPRLIVSREDRHHEEELRGELITIGSAADADIRLEGVDPIAGEIRHDDRDEFVFVPHAAGETNARLQPMSTAEGQDGEVLRTGARFTLGDWTFVFMREEFADHGRPYGGREGGEGQTQPEQPERPDYSDGHPAEDAPE</sequence>